<evidence type="ECO:0000256" key="7">
    <source>
        <dbReference type="RuleBase" id="RU363032"/>
    </source>
</evidence>
<evidence type="ECO:0000259" key="8">
    <source>
        <dbReference type="PROSITE" id="PS50928"/>
    </source>
</evidence>
<keyword evidence="6 7" id="KW-0472">Membrane</keyword>
<dbReference type="Gene3D" id="1.10.3720.10">
    <property type="entry name" value="MetI-like"/>
    <property type="match status" value="1"/>
</dbReference>
<dbReference type="InterPro" id="IPR000515">
    <property type="entry name" value="MetI-like"/>
</dbReference>
<evidence type="ECO:0000313" key="10">
    <source>
        <dbReference type="Proteomes" id="UP000216052"/>
    </source>
</evidence>
<keyword evidence="2 7" id="KW-0813">Transport</keyword>
<gene>
    <name evidence="9" type="primary">gsiD</name>
    <name evidence="9" type="ORF">SPACI_034090</name>
</gene>
<dbReference type="Pfam" id="PF12911">
    <property type="entry name" value="OppC_N"/>
    <property type="match status" value="1"/>
</dbReference>
<dbReference type="InterPro" id="IPR025966">
    <property type="entry name" value="OppC_N"/>
</dbReference>
<feature type="transmembrane region" description="Helical" evidence="7">
    <location>
        <begin position="75"/>
        <end position="99"/>
    </location>
</feature>
<evidence type="ECO:0000256" key="6">
    <source>
        <dbReference type="ARBA" id="ARBA00023136"/>
    </source>
</evidence>
<feature type="transmembrane region" description="Helical" evidence="7">
    <location>
        <begin position="165"/>
        <end position="185"/>
    </location>
</feature>
<comment type="subcellular location">
    <subcellularLocation>
        <location evidence="1 7">Cell membrane</location>
        <topology evidence="1 7">Multi-pass membrane protein</topology>
    </subcellularLocation>
</comment>
<protein>
    <submittedName>
        <fullName evidence="9">Glutathione transport system permease protein GsiD</fullName>
    </submittedName>
</protein>
<dbReference type="Pfam" id="PF00528">
    <property type="entry name" value="BPD_transp_1"/>
    <property type="match status" value="1"/>
</dbReference>
<evidence type="ECO:0000256" key="3">
    <source>
        <dbReference type="ARBA" id="ARBA00022475"/>
    </source>
</evidence>
<evidence type="ECO:0000256" key="4">
    <source>
        <dbReference type="ARBA" id="ARBA00022692"/>
    </source>
</evidence>
<accession>A0ABZ3J5C1</accession>
<dbReference type="InterPro" id="IPR035906">
    <property type="entry name" value="MetI-like_sf"/>
</dbReference>
<evidence type="ECO:0000256" key="2">
    <source>
        <dbReference type="ARBA" id="ARBA00022448"/>
    </source>
</evidence>
<feature type="domain" description="ABC transmembrane type-1" evidence="8">
    <location>
        <begin position="71"/>
        <end position="260"/>
    </location>
</feature>
<sequence>MAAVNRVPVIYKLAALILALLVGCAIFAPVIAPYDPNQVLPDETLQACSGTHWLGTDALGRDVFSRILYGAQVSIGFAVTAALCTMLLGISLGIIGGYFGGAADTVIQLLVNIFQGLPGMSLMIAIAGAMGPGTASLLLAITLTSWAGFSRIVRGEVLKIREENYIEAVRSLGGGTFYILLHYILPNLFNSLIILFTVRIGTVVLSVASLSFLGLGLQPPQADWGVMIQDAKTYFRSYPNLLLAPGLCIMALCASIQLVGDALRDRFSIRKGLYKQDW</sequence>
<feature type="transmembrane region" description="Helical" evidence="7">
    <location>
        <begin position="238"/>
        <end position="259"/>
    </location>
</feature>
<evidence type="ECO:0000313" key="9">
    <source>
        <dbReference type="EMBL" id="XFO73323.1"/>
    </source>
</evidence>
<keyword evidence="3" id="KW-1003">Cell membrane</keyword>
<feature type="transmembrane region" description="Helical" evidence="7">
    <location>
        <begin position="9"/>
        <end position="32"/>
    </location>
</feature>
<name>A0ABZ3J5C1_SPOA4</name>
<dbReference type="EMBL" id="CP155571">
    <property type="protein sequence ID" value="XFO73323.1"/>
    <property type="molecule type" value="Genomic_DNA"/>
</dbReference>
<evidence type="ECO:0000256" key="1">
    <source>
        <dbReference type="ARBA" id="ARBA00004651"/>
    </source>
</evidence>
<dbReference type="PANTHER" id="PTHR43386">
    <property type="entry name" value="OLIGOPEPTIDE TRANSPORT SYSTEM PERMEASE PROTEIN APPC"/>
    <property type="match status" value="1"/>
</dbReference>
<feature type="transmembrane region" description="Helical" evidence="7">
    <location>
        <begin position="191"/>
        <end position="217"/>
    </location>
</feature>
<keyword evidence="5 7" id="KW-1133">Transmembrane helix</keyword>
<dbReference type="Proteomes" id="UP000216052">
    <property type="component" value="Chromosome"/>
</dbReference>
<evidence type="ECO:0000256" key="5">
    <source>
        <dbReference type="ARBA" id="ARBA00022989"/>
    </source>
</evidence>
<organism evidence="9 10">
    <name type="scientific">Sporomusa acidovorans (strain ATCC 49682 / DSM 3132 / Mol)</name>
    <dbReference type="NCBI Taxonomy" id="1123286"/>
    <lineage>
        <taxon>Bacteria</taxon>
        <taxon>Bacillati</taxon>
        <taxon>Bacillota</taxon>
        <taxon>Negativicutes</taxon>
        <taxon>Selenomonadales</taxon>
        <taxon>Sporomusaceae</taxon>
        <taxon>Sporomusa</taxon>
    </lineage>
</organism>
<comment type="similarity">
    <text evidence="7">Belongs to the binding-protein-dependent transport system permease family.</text>
</comment>
<keyword evidence="10" id="KW-1185">Reference proteome</keyword>
<keyword evidence="4 7" id="KW-0812">Transmembrane</keyword>
<dbReference type="PROSITE" id="PS51257">
    <property type="entry name" value="PROKAR_LIPOPROTEIN"/>
    <property type="match status" value="1"/>
</dbReference>
<dbReference type="PANTHER" id="PTHR43386:SF1">
    <property type="entry name" value="D,D-DIPEPTIDE TRANSPORT SYSTEM PERMEASE PROTEIN DDPC-RELATED"/>
    <property type="match status" value="1"/>
</dbReference>
<reference evidence="9" key="1">
    <citation type="submission" date="2024-05" db="EMBL/GenBank/DDBJ databases">
        <title>Isolation and characterization of Sporomusa carbonis sp. nov., a carboxydotrophic hydrogenogen in the genus of Sporomusa isolated from a charcoal burning pile.</title>
        <authorList>
            <person name="Boeer T."/>
            <person name="Rosenbaum F."/>
            <person name="Eysell L."/>
            <person name="Mueller V."/>
            <person name="Daniel R."/>
            <person name="Poehlein A."/>
        </authorList>
    </citation>
    <scope>NUCLEOTIDE SEQUENCE [LARGE SCALE GENOMIC DNA]</scope>
    <source>
        <strain evidence="9">DSM 3132</strain>
    </source>
</reference>
<proteinExistence type="inferred from homology"/>
<dbReference type="PROSITE" id="PS50928">
    <property type="entry name" value="ABC_TM1"/>
    <property type="match status" value="1"/>
</dbReference>
<feature type="transmembrane region" description="Helical" evidence="7">
    <location>
        <begin position="106"/>
        <end position="129"/>
    </location>
</feature>
<dbReference type="InterPro" id="IPR050366">
    <property type="entry name" value="BP-dependent_transpt_permease"/>
</dbReference>
<feature type="transmembrane region" description="Helical" evidence="7">
    <location>
        <begin position="135"/>
        <end position="153"/>
    </location>
</feature>
<dbReference type="SUPFAM" id="SSF161098">
    <property type="entry name" value="MetI-like"/>
    <property type="match status" value="1"/>
</dbReference>
<dbReference type="RefSeq" id="WP_093796418.1">
    <property type="nucleotide sequence ID" value="NZ_CP155571.1"/>
</dbReference>
<dbReference type="CDD" id="cd06261">
    <property type="entry name" value="TM_PBP2"/>
    <property type="match status" value="1"/>
</dbReference>